<keyword evidence="3" id="KW-1185">Reference proteome</keyword>
<feature type="non-terminal residue" evidence="2">
    <location>
        <position position="78"/>
    </location>
</feature>
<comment type="caution">
    <text evidence="2">The sequence shown here is derived from an EMBL/GenBank/DDBJ whole genome shotgun (WGS) entry which is preliminary data.</text>
</comment>
<dbReference type="Pfam" id="PF14579">
    <property type="entry name" value="HHH_6"/>
    <property type="match status" value="1"/>
</dbReference>
<evidence type="ECO:0000259" key="1">
    <source>
        <dbReference type="Pfam" id="PF14579"/>
    </source>
</evidence>
<dbReference type="Gene3D" id="1.10.150.870">
    <property type="match status" value="1"/>
</dbReference>
<evidence type="ECO:0000313" key="2">
    <source>
        <dbReference type="EMBL" id="TDA74598.1"/>
    </source>
</evidence>
<proteinExistence type="predicted"/>
<accession>A0ABY2D4R3</accession>
<dbReference type="InterPro" id="IPR004805">
    <property type="entry name" value="DnaE2/DnaE/PolC"/>
</dbReference>
<feature type="non-terminal residue" evidence="2">
    <location>
        <position position="1"/>
    </location>
</feature>
<dbReference type="EMBL" id="SLTR01000685">
    <property type="protein sequence ID" value="TDA74598.1"/>
    <property type="molecule type" value="Genomic_DNA"/>
</dbReference>
<protein>
    <recommendedName>
        <fullName evidence="1">DNA polymerase helix-hairpin-helix motif domain-containing protein</fullName>
    </recommendedName>
</protein>
<sequence>IVEAPCINTSKNKTIVIGKTIYLGFGFLRDLESNTIKKILVEREKNGIFKSLDNFIDRVFISIDQISILIKINAFRFT</sequence>
<name>A0ABY2D4R3_9GAMM</name>
<gene>
    <name evidence="2" type="ORF">E0702_18230</name>
</gene>
<dbReference type="InterPro" id="IPR029460">
    <property type="entry name" value="DNAPol_HHH"/>
</dbReference>
<organism evidence="2 3">
    <name type="scientific">Halomonas marinisediminis</name>
    <dbReference type="NCBI Taxonomy" id="2546095"/>
    <lineage>
        <taxon>Bacteria</taxon>
        <taxon>Pseudomonadati</taxon>
        <taxon>Pseudomonadota</taxon>
        <taxon>Gammaproteobacteria</taxon>
        <taxon>Oceanospirillales</taxon>
        <taxon>Halomonadaceae</taxon>
        <taxon>Halomonas</taxon>
    </lineage>
</organism>
<evidence type="ECO:0000313" key="3">
    <source>
        <dbReference type="Proteomes" id="UP000294823"/>
    </source>
</evidence>
<reference evidence="2 3" key="1">
    <citation type="submission" date="2019-03" db="EMBL/GenBank/DDBJ databases">
        <title>Halomonas marinisediminis sp. nov., a moderately halophilic bacterium isolated from the Bohai Gulf.</title>
        <authorList>
            <person name="Ji X."/>
        </authorList>
    </citation>
    <scope>NUCLEOTIDE SEQUENCE [LARGE SCALE GENOMIC DNA]</scope>
    <source>
        <strain evidence="2 3">204</strain>
    </source>
</reference>
<feature type="domain" description="DNA polymerase helix-hairpin-helix motif" evidence="1">
    <location>
        <begin position="2"/>
        <end position="77"/>
    </location>
</feature>
<dbReference type="PANTHER" id="PTHR32294:SF0">
    <property type="entry name" value="DNA POLYMERASE III SUBUNIT ALPHA"/>
    <property type="match status" value="1"/>
</dbReference>
<dbReference type="Proteomes" id="UP000294823">
    <property type="component" value="Unassembled WGS sequence"/>
</dbReference>
<dbReference type="PANTHER" id="PTHR32294">
    <property type="entry name" value="DNA POLYMERASE III SUBUNIT ALPHA"/>
    <property type="match status" value="1"/>
</dbReference>